<dbReference type="AlphaFoldDB" id="A0A1Q9JHW8"/>
<protein>
    <recommendedName>
        <fullName evidence="3">Asp23/Gls24 family envelope stress response protein</fullName>
    </recommendedName>
</protein>
<evidence type="ECO:0000313" key="2">
    <source>
        <dbReference type="Proteomes" id="UP000187404"/>
    </source>
</evidence>
<dbReference type="RefSeq" id="WP_075712722.1">
    <property type="nucleotide sequence ID" value="NZ_MJIE01000001.1"/>
</dbReference>
<sequence length="268" mass="29775">MKVYSLTGKSGTGKSYQAMNLCNEENIESIIDDGLFIYHSRVEAGISAKRQKTHVGAIKTALFTQDAHQQDVASRIRELSPDSILIIGTSDRMADKIVARLGLPPVSRRIHIEDITTEEERETAEKQRIGQGKHVIPVPTLQLKRDFAGYFMDPLRIFRGGLFGGDRQSERTVVRPTFSYMGDFFISDSVITDIAVCVGSESPGVAKVMKVYENTAPDALDVDVKIAVDSNARFWDAALDFQKALAEQIEYMTAFNVVRVDVEIKAIV</sequence>
<reference evidence="1 2" key="1">
    <citation type="journal article" date="2016" name="Appl. Environ. Microbiol.">
        <title>Function and Phylogeny of Bacterial Butyryl Coenzyme A:Acetate Transferases and Their Diversity in the Proximal Colon of Swine.</title>
        <authorList>
            <person name="Trachsel J."/>
            <person name="Bayles D.O."/>
            <person name="Looft T."/>
            <person name="Levine U.Y."/>
            <person name="Allen H.K."/>
        </authorList>
    </citation>
    <scope>NUCLEOTIDE SEQUENCE [LARGE SCALE GENOMIC DNA]</scope>
    <source>
        <strain evidence="1 2">68-3-10</strain>
    </source>
</reference>
<dbReference type="EMBL" id="MJIE01000001">
    <property type="protein sequence ID" value="OLR55731.1"/>
    <property type="molecule type" value="Genomic_DNA"/>
</dbReference>
<evidence type="ECO:0008006" key="3">
    <source>
        <dbReference type="Google" id="ProtNLM"/>
    </source>
</evidence>
<dbReference type="STRING" id="1261640.BHK98_06425"/>
<accession>A0A1Q9JHW8</accession>
<name>A0A1Q9JHW8_9FIRM</name>
<gene>
    <name evidence="1" type="ORF">BHK98_06425</name>
</gene>
<dbReference type="InterPro" id="IPR027417">
    <property type="entry name" value="P-loop_NTPase"/>
</dbReference>
<dbReference type="Proteomes" id="UP000187404">
    <property type="component" value="Unassembled WGS sequence"/>
</dbReference>
<evidence type="ECO:0000313" key="1">
    <source>
        <dbReference type="EMBL" id="OLR55731.1"/>
    </source>
</evidence>
<proteinExistence type="predicted"/>
<dbReference type="OrthoDB" id="5429664at2"/>
<comment type="caution">
    <text evidence="1">The sequence shown here is derived from an EMBL/GenBank/DDBJ whole genome shotgun (WGS) entry which is preliminary data.</text>
</comment>
<organism evidence="1 2">
    <name type="scientific">Hornefia porci</name>
    <dbReference type="NCBI Taxonomy" id="2652292"/>
    <lineage>
        <taxon>Bacteria</taxon>
        <taxon>Bacillati</taxon>
        <taxon>Bacillota</taxon>
        <taxon>Clostridia</taxon>
        <taxon>Peptostreptococcales</taxon>
        <taxon>Anaerovoracaceae</taxon>
        <taxon>Hornefia</taxon>
    </lineage>
</organism>
<keyword evidence="2" id="KW-1185">Reference proteome</keyword>
<dbReference type="SUPFAM" id="SSF52540">
    <property type="entry name" value="P-loop containing nucleoside triphosphate hydrolases"/>
    <property type="match status" value="1"/>
</dbReference>